<reference evidence="1" key="1">
    <citation type="submission" date="2019-09" db="EMBL/GenBank/DDBJ databases">
        <title>Draft genome sequences of 48 bacterial type strains from the CCUG.</title>
        <authorList>
            <person name="Tunovic T."/>
            <person name="Pineiro-Iglesias B."/>
            <person name="Unosson C."/>
            <person name="Inganas E."/>
            <person name="Ohlen M."/>
            <person name="Cardew S."/>
            <person name="Jensie-Markopoulos S."/>
            <person name="Salva-Serra F."/>
            <person name="Jaen-Luchoro D."/>
            <person name="Karlsson R."/>
            <person name="Svensson-Stadler L."/>
            <person name="Chun J."/>
            <person name="Moore E."/>
        </authorList>
    </citation>
    <scope>NUCLEOTIDE SEQUENCE</scope>
    <source>
        <strain evidence="1">CCUG 50899</strain>
    </source>
</reference>
<comment type="caution">
    <text evidence="1">The sequence shown here is derived from an EMBL/GenBank/DDBJ whole genome shotgun (WGS) entry which is preliminary data.</text>
</comment>
<evidence type="ECO:0000313" key="1">
    <source>
        <dbReference type="EMBL" id="KAB0571506.1"/>
    </source>
</evidence>
<organism evidence="1">
    <name type="scientific">Brucella pituitosa</name>
    <dbReference type="NCBI Taxonomy" id="571256"/>
    <lineage>
        <taxon>Bacteria</taxon>
        <taxon>Pseudomonadati</taxon>
        <taxon>Pseudomonadota</taxon>
        <taxon>Alphaproteobacteria</taxon>
        <taxon>Hyphomicrobiales</taxon>
        <taxon>Brucellaceae</taxon>
        <taxon>Brucella/Ochrobactrum group</taxon>
        <taxon>Brucella</taxon>
    </lineage>
</organism>
<dbReference type="EMBL" id="VZPE01000004">
    <property type="protein sequence ID" value="KAB0571506.1"/>
    <property type="molecule type" value="Genomic_DNA"/>
</dbReference>
<protein>
    <submittedName>
        <fullName evidence="1">DUF1653 domain-containing protein</fullName>
    </submittedName>
</protein>
<accession>A0A643F158</accession>
<sequence length="85" mass="9606">MVSDGLPTHRHKKRGTEYVLIGVGKMQAENWRDPDIDADYDSQLVDMREVAVYRSVDDGAIWVRPREEFEDGRFVALPASPGASE</sequence>
<dbReference type="AlphaFoldDB" id="A0A643F158"/>
<name>A0A643F158_9HYPH</name>
<proteinExistence type="predicted"/>
<gene>
    <name evidence="1" type="ORF">F7Q93_10980</name>
</gene>